<feature type="compositionally biased region" description="Low complexity" evidence="1">
    <location>
        <begin position="22"/>
        <end position="46"/>
    </location>
</feature>
<gene>
    <name evidence="2" type="ORF">CM83_10454</name>
    <name evidence="3" type="ORF">g.93969</name>
</gene>
<evidence type="ECO:0000256" key="1">
    <source>
        <dbReference type="SAM" id="MobiDB-lite"/>
    </source>
</evidence>
<organism evidence="2">
    <name type="scientific">Lygus hesperus</name>
    <name type="common">Western plant bug</name>
    <dbReference type="NCBI Taxonomy" id="30085"/>
    <lineage>
        <taxon>Eukaryota</taxon>
        <taxon>Metazoa</taxon>
        <taxon>Ecdysozoa</taxon>
        <taxon>Arthropoda</taxon>
        <taxon>Hexapoda</taxon>
        <taxon>Insecta</taxon>
        <taxon>Pterygota</taxon>
        <taxon>Neoptera</taxon>
        <taxon>Paraneoptera</taxon>
        <taxon>Hemiptera</taxon>
        <taxon>Heteroptera</taxon>
        <taxon>Panheteroptera</taxon>
        <taxon>Cimicomorpha</taxon>
        <taxon>Miridae</taxon>
        <taxon>Mirini</taxon>
        <taxon>Lygus</taxon>
    </lineage>
</organism>
<dbReference type="EMBL" id="GBHO01010536">
    <property type="protein sequence ID" value="JAG33068.1"/>
    <property type="molecule type" value="Transcribed_RNA"/>
</dbReference>
<dbReference type="AlphaFoldDB" id="A0A0A9YPP9"/>
<protein>
    <submittedName>
        <fullName evidence="2">Uncharacterized protein</fullName>
    </submittedName>
</protein>
<feature type="compositionally biased region" description="Polar residues" evidence="1">
    <location>
        <begin position="47"/>
        <end position="59"/>
    </location>
</feature>
<feature type="region of interest" description="Disordered" evidence="1">
    <location>
        <begin position="17"/>
        <end position="116"/>
    </location>
</feature>
<feature type="compositionally biased region" description="Polar residues" evidence="1">
    <location>
        <begin position="78"/>
        <end position="94"/>
    </location>
</feature>
<name>A0A0A9YPP9_LYGHE</name>
<evidence type="ECO:0000313" key="2">
    <source>
        <dbReference type="EMBL" id="JAG33068.1"/>
    </source>
</evidence>
<reference evidence="3" key="3">
    <citation type="journal article" date="2016" name="Gigascience">
        <title>De novo construction of an expanded transcriptome assembly for the western tarnished plant bug, Lygus hesperus.</title>
        <authorList>
            <person name="Tassone E.E."/>
            <person name="Geib S.M."/>
            <person name="Hall B."/>
            <person name="Fabrick J.A."/>
            <person name="Brent C.S."/>
            <person name="Hull J.J."/>
        </authorList>
    </citation>
    <scope>NUCLEOTIDE SEQUENCE</scope>
</reference>
<reference evidence="2" key="1">
    <citation type="journal article" date="2014" name="PLoS ONE">
        <title>Transcriptome-Based Identification of ABC Transporters in the Western Tarnished Plant Bug Lygus hesperus.</title>
        <authorList>
            <person name="Hull J.J."/>
            <person name="Chaney K."/>
            <person name="Geib S.M."/>
            <person name="Fabrick J.A."/>
            <person name="Brent C.S."/>
            <person name="Walsh D."/>
            <person name="Lavine L.C."/>
        </authorList>
    </citation>
    <scope>NUCLEOTIDE SEQUENCE</scope>
</reference>
<sequence>MKLGSRHILFTTAIDILGTSLSDNPKNSPTNDDNSNNHNENCSHNKGPNNETKAMNGVSTCDHAKPSPQSPSPPMHNVSETRVHNITSVTSSPTVDKDTRNLAAQSLPLPSLHHRN</sequence>
<accession>A0A0A9YPP9</accession>
<dbReference type="EMBL" id="GDHC01013739">
    <property type="protein sequence ID" value="JAQ04890.1"/>
    <property type="molecule type" value="Transcribed_RNA"/>
</dbReference>
<reference evidence="2" key="2">
    <citation type="submission" date="2014-07" db="EMBL/GenBank/DDBJ databases">
        <authorList>
            <person name="Hull J."/>
        </authorList>
    </citation>
    <scope>NUCLEOTIDE SEQUENCE</scope>
</reference>
<proteinExistence type="predicted"/>
<evidence type="ECO:0000313" key="3">
    <source>
        <dbReference type="EMBL" id="JAQ04890.1"/>
    </source>
</evidence>